<proteinExistence type="predicted"/>
<keyword evidence="1" id="KW-0472">Membrane</keyword>
<evidence type="ECO:0000313" key="6">
    <source>
        <dbReference type="Proteomes" id="UP001568358"/>
    </source>
</evidence>
<evidence type="ECO:0000313" key="3">
    <source>
        <dbReference type="EMBL" id="MEZ6854239.1"/>
    </source>
</evidence>
<evidence type="ECO:0000256" key="1">
    <source>
        <dbReference type="SAM" id="Phobius"/>
    </source>
</evidence>
<feature type="transmembrane region" description="Helical" evidence="1">
    <location>
        <begin position="36"/>
        <end position="57"/>
    </location>
</feature>
<keyword evidence="6" id="KW-1185">Reference proteome</keyword>
<comment type="caution">
    <text evidence="4">The sequence shown here is derived from an EMBL/GenBank/DDBJ whole genome shotgun (WGS) entry which is preliminary data.</text>
</comment>
<sequence>MTKRFAELLLLGGFLVLAVLLHNSTAAYPKFVQGSTAAYVRFLAICLGILCMAELFFTSKAKNKEQKKQKAPLNMAEAPRRFWGLCILLFLYAASFELLGFYLASAIFLPVAMLLLGARKPVTISLTTVGILLFVYLVFGKLLGVFLPTSSLFG</sequence>
<feature type="domain" description="DUF1468" evidence="2">
    <location>
        <begin position="15"/>
        <end position="148"/>
    </location>
</feature>
<reference evidence="4 5" key="1">
    <citation type="submission" date="2016-11" db="EMBL/GenBank/DDBJ databases">
        <authorList>
            <person name="Varghese N."/>
            <person name="Submissions S."/>
        </authorList>
    </citation>
    <scope>NUCLEOTIDE SEQUENCE [LARGE SCALE GENOMIC DNA]</scope>
    <source>
        <strain evidence="4 5">DSM 17919</strain>
    </source>
</reference>
<organism evidence="4 5">
    <name type="scientific">Halodesulfovibrio aestuarii</name>
    <dbReference type="NCBI Taxonomy" id="126333"/>
    <lineage>
        <taxon>Bacteria</taxon>
        <taxon>Pseudomonadati</taxon>
        <taxon>Thermodesulfobacteriota</taxon>
        <taxon>Desulfovibrionia</taxon>
        <taxon>Desulfovibrionales</taxon>
        <taxon>Desulfovibrionaceae</taxon>
        <taxon>Halodesulfovibrio</taxon>
    </lineage>
</organism>
<evidence type="ECO:0000259" key="2">
    <source>
        <dbReference type="Pfam" id="PF07331"/>
    </source>
</evidence>
<name>A0A8G2CAB7_9BACT</name>
<keyword evidence="1" id="KW-1133">Transmembrane helix</keyword>
<dbReference type="RefSeq" id="WP_020000146.1">
    <property type="nucleotide sequence ID" value="NZ_CP192219.1"/>
</dbReference>
<evidence type="ECO:0000313" key="5">
    <source>
        <dbReference type="Proteomes" id="UP000184001"/>
    </source>
</evidence>
<dbReference type="Pfam" id="PF07331">
    <property type="entry name" value="TctB"/>
    <property type="match status" value="1"/>
</dbReference>
<keyword evidence="1" id="KW-0812">Transmembrane</keyword>
<accession>A0A8G2CAB7</accession>
<evidence type="ECO:0000313" key="4">
    <source>
        <dbReference type="EMBL" id="SHJ28779.1"/>
    </source>
</evidence>
<dbReference type="InterPro" id="IPR009936">
    <property type="entry name" value="DUF1468"/>
</dbReference>
<dbReference type="EMBL" id="FQZR01000004">
    <property type="protein sequence ID" value="SHJ28779.1"/>
    <property type="molecule type" value="Genomic_DNA"/>
</dbReference>
<dbReference type="AlphaFoldDB" id="A0A8G2CAB7"/>
<gene>
    <name evidence="3" type="ORF">AB2Z07_11990</name>
    <name evidence="4" type="ORF">SAMN05660830_02082</name>
</gene>
<dbReference type="Proteomes" id="UP000184001">
    <property type="component" value="Unassembled WGS sequence"/>
</dbReference>
<feature type="transmembrane region" description="Helical" evidence="1">
    <location>
        <begin position="125"/>
        <end position="147"/>
    </location>
</feature>
<dbReference type="Proteomes" id="UP001568358">
    <property type="component" value="Unassembled WGS sequence"/>
</dbReference>
<feature type="transmembrane region" description="Helical" evidence="1">
    <location>
        <begin position="78"/>
        <end position="95"/>
    </location>
</feature>
<dbReference type="EMBL" id="JBFSOO010000009">
    <property type="protein sequence ID" value="MEZ6854239.1"/>
    <property type="molecule type" value="Genomic_DNA"/>
</dbReference>
<reference evidence="3 6" key="2">
    <citation type="submission" date="2024-07" db="EMBL/GenBank/DDBJ databases">
        <title>Active virus-host system and metabolic interactions in a Lokiarchaeon culture.</title>
        <authorList>
            <person name="Ponce Toledo R.I."/>
            <person name="Rodrigues Oliveira T."/>
            <person name="Schleper C."/>
        </authorList>
    </citation>
    <scope>NUCLEOTIDE SEQUENCE [LARGE SCALE GENOMIC DNA]</scope>
    <source>
        <strain evidence="3 6">B35</strain>
    </source>
</reference>
<protein>
    <submittedName>
        <fullName evidence="4">Putative tricarboxylic transport membrane protein</fullName>
    </submittedName>
    <submittedName>
        <fullName evidence="3">Tripartite tricarboxylate transporter TctB family protein</fullName>
    </submittedName>
</protein>